<reference evidence="3 4" key="1">
    <citation type="journal article" date="2016" name="Sci. Rep.">
        <title>The genome sequence of the outbreeding globe artichoke constructed de novo incorporating a phase-aware low-pass sequencing strategy of F1 progeny.</title>
        <authorList>
            <person name="Scaglione D."/>
            <person name="Reyes-Chin-Wo S."/>
            <person name="Acquadro A."/>
            <person name="Froenicke L."/>
            <person name="Portis E."/>
            <person name="Beitel C."/>
            <person name="Tirone M."/>
            <person name="Mauro R."/>
            <person name="Lo Monaco A."/>
            <person name="Mauromicale G."/>
            <person name="Faccioli P."/>
            <person name="Cattivelli L."/>
            <person name="Rieseberg L."/>
            <person name="Michelmore R."/>
            <person name="Lanteri S."/>
        </authorList>
    </citation>
    <scope>NUCLEOTIDE SEQUENCE [LARGE SCALE GENOMIC DNA]</scope>
    <source>
        <strain evidence="3">2C</strain>
    </source>
</reference>
<dbReference type="Gene3D" id="3.40.50.1000">
    <property type="entry name" value="HAD superfamily/HAD-like"/>
    <property type="match status" value="1"/>
</dbReference>
<evidence type="ECO:0000259" key="2">
    <source>
        <dbReference type="PROSITE" id="PS50011"/>
    </source>
</evidence>
<dbReference type="GO" id="GO:0005524">
    <property type="term" value="F:ATP binding"/>
    <property type="evidence" value="ECO:0007669"/>
    <property type="project" value="InterPro"/>
</dbReference>
<dbReference type="InterPro" id="IPR036412">
    <property type="entry name" value="HAD-like_sf"/>
</dbReference>
<dbReference type="SUPFAM" id="SSF56112">
    <property type="entry name" value="Protein kinase-like (PK-like)"/>
    <property type="match status" value="1"/>
</dbReference>
<dbReference type="InterPro" id="IPR005519">
    <property type="entry name" value="Acid_phosphat_B-like"/>
</dbReference>
<dbReference type="CDD" id="cd07535">
    <property type="entry name" value="HAD_VSP"/>
    <property type="match status" value="1"/>
</dbReference>
<evidence type="ECO:0000256" key="1">
    <source>
        <dbReference type="ARBA" id="ARBA00022729"/>
    </source>
</evidence>
<comment type="caution">
    <text evidence="3">The sequence shown here is derived from an EMBL/GenBank/DDBJ whole genome shotgun (WGS) entry which is preliminary data.</text>
</comment>
<dbReference type="InterPro" id="IPR000719">
    <property type="entry name" value="Prot_kinase_dom"/>
</dbReference>
<accession>A0A103YEG2</accession>
<feature type="domain" description="Protein kinase" evidence="2">
    <location>
        <begin position="331"/>
        <end position="601"/>
    </location>
</feature>
<dbReference type="Gene3D" id="3.30.200.20">
    <property type="entry name" value="Phosphorylase Kinase, domain 1"/>
    <property type="match status" value="1"/>
</dbReference>
<dbReference type="InterPro" id="IPR052451">
    <property type="entry name" value="Ser/Thr_kinase-like"/>
</dbReference>
<dbReference type="EMBL" id="LEKV01001501">
    <property type="protein sequence ID" value="KVI07601.1"/>
    <property type="molecule type" value="Genomic_DNA"/>
</dbReference>
<keyword evidence="4" id="KW-1185">Reference proteome</keyword>
<dbReference type="InterPro" id="IPR011009">
    <property type="entry name" value="Kinase-like_dom_sf"/>
</dbReference>
<dbReference type="SUPFAM" id="SSF56784">
    <property type="entry name" value="HAD-like"/>
    <property type="match status" value="1"/>
</dbReference>
<dbReference type="PANTHER" id="PTHR48008">
    <property type="entry name" value="LEUCINE-RICH REPEAT RECEPTOR-LIKE PROTEIN KINASE IMK3-RELATED"/>
    <property type="match status" value="1"/>
</dbReference>
<organism evidence="3 4">
    <name type="scientific">Cynara cardunculus var. scolymus</name>
    <name type="common">Globe artichoke</name>
    <name type="synonym">Cynara scolymus</name>
    <dbReference type="NCBI Taxonomy" id="59895"/>
    <lineage>
        <taxon>Eukaryota</taxon>
        <taxon>Viridiplantae</taxon>
        <taxon>Streptophyta</taxon>
        <taxon>Embryophyta</taxon>
        <taxon>Tracheophyta</taxon>
        <taxon>Spermatophyta</taxon>
        <taxon>Magnoliopsida</taxon>
        <taxon>eudicotyledons</taxon>
        <taxon>Gunneridae</taxon>
        <taxon>Pentapetalae</taxon>
        <taxon>asterids</taxon>
        <taxon>campanulids</taxon>
        <taxon>Asterales</taxon>
        <taxon>Asteraceae</taxon>
        <taxon>Carduoideae</taxon>
        <taxon>Cardueae</taxon>
        <taxon>Carduinae</taxon>
        <taxon>Cynara</taxon>
    </lineage>
</organism>
<evidence type="ECO:0000313" key="3">
    <source>
        <dbReference type="EMBL" id="KVI07601.1"/>
    </source>
</evidence>
<feature type="non-terminal residue" evidence="3">
    <location>
        <position position="1"/>
    </location>
</feature>
<dbReference type="AlphaFoldDB" id="A0A103YEG2"/>
<dbReference type="GO" id="GO:0003993">
    <property type="term" value="F:acid phosphatase activity"/>
    <property type="evidence" value="ECO:0007669"/>
    <property type="project" value="InterPro"/>
</dbReference>
<dbReference type="Gramene" id="KVI07601">
    <property type="protein sequence ID" value="KVI07601"/>
    <property type="gene ID" value="Ccrd_014046"/>
</dbReference>
<dbReference type="Pfam" id="PF07714">
    <property type="entry name" value="PK_Tyr_Ser-Thr"/>
    <property type="match status" value="1"/>
</dbReference>
<dbReference type="NCBIfam" id="TIGR01675">
    <property type="entry name" value="plant-AP"/>
    <property type="match status" value="1"/>
</dbReference>
<keyword evidence="1" id="KW-0732">Signal</keyword>
<dbReference type="Gene3D" id="1.10.510.10">
    <property type="entry name" value="Transferase(Phosphotransferase) domain 1"/>
    <property type="match status" value="1"/>
</dbReference>
<name>A0A103YEG2_CYNCS</name>
<dbReference type="Proteomes" id="UP000243975">
    <property type="component" value="Unassembled WGS sequence"/>
</dbReference>
<sequence length="610" mass="69375">NPFPCLLHKQAIRLINPVFSTFSHPHSSIFDLITMSFFTHSLLLCFLSVAFSHLLPRSFSIQLPQPPFHTLTQQLPLRCTDWRVAVEANYLTPWNTIPQECIEYVKEYMLGPSYQFDLQIVSKEAETYAKTADLKQDGMDAWIFDIDETLLSNLPYYAHHGYGSEIFDNIQFDKWVIEGMASAIEPSLKLYNEVSRLGFKIFLLTGRSEDKRDITINNLIHVGFQKWDRLILRASEDHGKTAQEFKSEKRKEIMEEGFRILGNSGDQWSDLIGSYISVKSFKLSNPIRKGCSKDESWNKEANFEVKEMEMKGGELIKFEGGEDLTCFDILDAPGEVIGKSSYGTLYRANLVTSDSVVVLRFLRPACTTDKVQDMMHVVQLIGSIRHPNLVPLCGFYVGPRGEKLLVHPFYRRGNLAQFIRDGNGGSQKWSVIYRISIGIARGLDHLHTGLQKPIIHGNLKSKNILLGRNQQPYVSDFGLHLLLNPCTAQEMVEEVAVEGYKPPEMVRMNDTSVENDIFNFGVILLELLTGKEPMNNEKADSDQDFHSNAILDHPISDFYHHDSPVDEEQIRKLSQLAMVCCSPSPSLRPNIKHICKKLQEIGSYGPNPRQ</sequence>
<evidence type="ECO:0000313" key="4">
    <source>
        <dbReference type="Proteomes" id="UP000243975"/>
    </source>
</evidence>
<dbReference type="GO" id="GO:0004672">
    <property type="term" value="F:protein kinase activity"/>
    <property type="evidence" value="ECO:0007669"/>
    <property type="project" value="InterPro"/>
</dbReference>
<dbReference type="InterPro" id="IPR023214">
    <property type="entry name" value="HAD_sf"/>
</dbReference>
<protein>
    <submittedName>
        <fullName evidence="3">Acid phosphatase (Class B)</fullName>
    </submittedName>
</protein>
<dbReference type="Pfam" id="PF03767">
    <property type="entry name" value="Acid_phosphat_B"/>
    <property type="match status" value="1"/>
</dbReference>
<gene>
    <name evidence="3" type="ORF">Ccrd_014046</name>
</gene>
<dbReference type="PROSITE" id="PS50011">
    <property type="entry name" value="PROTEIN_KINASE_DOM"/>
    <property type="match status" value="1"/>
</dbReference>
<dbReference type="InterPro" id="IPR001245">
    <property type="entry name" value="Ser-Thr/Tyr_kinase_cat_dom"/>
</dbReference>
<dbReference type="InterPro" id="IPR010028">
    <property type="entry name" value="Acid_phosphatase_pln"/>
</dbReference>
<proteinExistence type="predicted"/>
<dbReference type="PANTHER" id="PTHR48008:SF12">
    <property type="entry name" value="EPHRIN RECEPTOR TYPE-A _TYPE-B-RELATED"/>
    <property type="match status" value="1"/>
</dbReference>